<keyword evidence="9 13" id="KW-0413">Isomerase</keyword>
<dbReference type="Proteomes" id="UP001652582">
    <property type="component" value="Chromosome 11"/>
</dbReference>
<comment type="pathway">
    <text evidence="2 13">Nucleotide-sugar biosynthesis; GDP-alpha-D-mannose biosynthesis; alpha-D-mannose 1-phosphate from D-fructose 6-phosphate: step 2/2.</text>
</comment>
<feature type="binding site" evidence="11">
    <location>
        <position position="130"/>
    </location>
    <ligand>
        <name>alpha-D-mannose 1-phosphate</name>
        <dbReference type="ChEBI" id="CHEBI:58409"/>
    </ligand>
</feature>
<evidence type="ECO:0000256" key="2">
    <source>
        <dbReference type="ARBA" id="ARBA00004699"/>
    </source>
</evidence>
<keyword evidence="14" id="KW-1185">Reference proteome</keyword>
<dbReference type="UniPathway" id="UPA00126">
    <property type="reaction ID" value="UER00424"/>
</dbReference>
<dbReference type="SFLD" id="SFLDS00003">
    <property type="entry name" value="Haloacid_Dehalogenase"/>
    <property type="match status" value="1"/>
</dbReference>
<dbReference type="SFLD" id="SFLDG01140">
    <property type="entry name" value="C2.B:_Phosphomannomutase_and_P"/>
    <property type="match status" value="1"/>
</dbReference>
<comment type="similarity">
    <text evidence="3 13">Belongs to the eukaryotic PMM family.</text>
</comment>
<dbReference type="Gene3D" id="3.40.50.1000">
    <property type="entry name" value="HAD superfamily/HAD-like"/>
    <property type="match status" value="1"/>
</dbReference>
<evidence type="ECO:0000256" key="12">
    <source>
        <dbReference type="PIRSR" id="PIRSR605002-3"/>
    </source>
</evidence>
<gene>
    <name evidence="15" type="primary">LOC112051444</name>
</gene>
<evidence type="ECO:0000256" key="4">
    <source>
        <dbReference type="ARBA" id="ARBA00011738"/>
    </source>
</evidence>
<keyword evidence="6 13" id="KW-0963">Cytoplasm</keyword>
<dbReference type="GO" id="GO:0046872">
    <property type="term" value="F:metal ion binding"/>
    <property type="evidence" value="ECO:0007669"/>
    <property type="project" value="UniProtKB-KW"/>
</dbReference>
<organism evidence="14 15">
    <name type="scientific">Bicyclus anynana</name>
    <name type="common">Squinting bush brown butterfly</name>
    <dbReference type="NCBI Taxonomy" id="110368"/>
    <lineage>
        <taxon>Eukaryota</taxon>
        <taxon>Metazoa</taxon>
        <taxon>Ecdysozoa</taxon>
        <taxon>Arthropoda</taxon>
        <taxon>Hexapoda</taxon>
        <taxon>Insecta</taxon>
        <taxon>Pterygota</taxon>
        <taxon>Neoptera</taxon>
        <taxon>Endopterygota</taxon>
        <taxon>Lepidoptera</taxon>
        <taxon>Glossata</taxon>
        <taxon>Ditrysia</taxon>
        <taxon>Papilionoidea</taxon>
        <taxon>Nymphalidae</taxon>
        <taxon>Satyrinae</taxon>
        <taxon>Satyrini</taxon>
        <taxon>Mycalesina</taxon>
        <taxon>Bicyclus</taxon>
    </lineage>
</organism>
<evidence type="ECO:0000256" key="13">
    <source>
        <dbReference type="RuleBase" id="RU361118"/>
    </source>
</evidence>
<dbReference type="PANTHER" id="PTHR10466">
    <property type="entry name" value="PHOSPHOMANNOMUTASE"/>
    <property type="match status" value="1"/>
</dbReference>
<feature type="binding site" evidence="12">
    <location>
        <position position="233"/>
    </location>
    <ligand>
        <name>Mg(2+)</name>
        <dbReference type="ChEBI" id="CHEBI:18420"/>
        <label>1</label>
    </ligand>
</feature>
<protein>
    <recommendedName>
        <fullName evidence="5 13">Phosphomannomutase</fullName>
        <ecNumber evidence="5 13">5.4.2.8</ecNumber>
    </recommendedName>
</protein>
<accession>A0A6J1NRI0</accession>
<dbReference type="CDD" id="cd02585">
    <property type="entry name" value="HAD_PMM"/>
    <property type="match status" value="1"/>
</dbReference>
<feature type="binding site" evidence="12">
    <location>
        <position position="17"/>
    </location>
    <ligand>
        <name>Mg(2+)</name>
        <dbReference type="ChEBI" id="CHEBI:18420"/>
        <label>1</label>
    </ligand>
</feature>
<evidence type="ECO:0000256" key="5">
    <source>
        <dbReference type="ARBA" id="ARBA00012730"/>
    </source>
</evidence>
<keyword evidence="8 12" id="KW-0460">Magnesium</keyword>
<keyword evidence="7 12" id="KW-0479">Metal-binding</keyword>
<feature type="binding site" evidence="11">
    <location>
        <position position="141"/>
    </location>
    <ligand>
        <name>alpha-D-mannose 1-phosphate</name>
        <dbReference type="ChEBI" id="CHEBI:58409"/>
    </ligand>
</feature>
<dbReference type="GO" id="GO:0004615">
    <property type="term" value="F:phosphomannomutase activity"/>
    <property type="evidence" value="ECO:0007669"/>
    <property type="project" value="UniProtKB-EC"/>
</dbReference>
<feature type="binding site" evidence="11">
    <location>
        <position position="186"/>
    </location>
    <ligand>
        <name>alpha-D-mannose 1-phosphate</name>
        <dbReference type="ChEBI" id="CHEBI:58409"/>
    </ligand>
</feature>
<evidence type="ECO:0000256" key="7">
    <source>
        <dbReference type="ARBA" id="ARBA00022723"/>
    </source>
</evidence>
<dbReference type="RefSeq" id="XP_023945851.2">
    <property type="nucleotide sequence ID" value="XM_024090083.2"/>
</dbReference>
<dbReference type="OrthoDB" id="10264771at2759"/>
<feature type="binding site" evidence="12">
    <location>
        <position position="216"/>
    </location>
    <ligand>
        <name>Mg(2+)</name>
        <dbReference type="ChEBI" id="CHEBI:18420"/>
        <label>1</label>
    </ligand>
</feature>
<dbReference type="InterPro" id="IPR005002">
    <property type="entry name" value="PMM"/>
</dbReference>
<sequence length="255" mass="28914">MFKTAMAVRKNILYLFDVDGTLTKPRQVITDELKTFLLDKVKPNVSVGLVSGSDYSKIVEQMGGTRVTDQFDYVFCENGVMQYRQGELKSTQSILQHAGEETIQRIINFALGYMSKLQLPAKRGNFVEFRSSMINLCPVGRSCNQAERDEFSQFDMENNVRAKFVEALNEEFAGCNFTFALGGQISVDVFPTGWDKTYCLRHVTEEGFQEIHFFGDKTMPGGNDHEIYSDPRTIGHKVASPEDTHRQLKQCLCVD</sequence>
<dbReference type="InterPro" id="IPR006379">
    <property type="entry name" value="HAD-SF_hydro_IIB"/>
</dbReference>
<dbReference type="EC" id="5.4.2.8" evidence="5 13"/>
<proteinExistence type="inferred from homology"/>
<comment type="subcellular location">
    <subcellularLocation>
        <location evidence="1 13">Cytoplasm</location>
    </subcellularLocation>
</comment>
<feature type="binding site" evidence="11">
    <location>
        <position position="188"/>
    </location>
    <ligand>
        <name>alpha-D-mannose 1-phosphate</name>
        <dbReference type="ChEBI" id="CHEBI:58409"/>
    </ligand>
</feature>
<dbReference type="Gene3D" id="3.30.1240.20">
    <property type="match status" value="1"/>
</dbReference>
<dbReference type="GO" id="GO:0006487">
    <property type="term" value="P:protein N-linked glycosylation"/>
    <property type="evidence" value="ECO:0007669"/>
    <property type="project" value="TreeGrafter"/>
</dbReference>
<feature type="binding site" evidence="12">
    <location>
        <position position="19"/>
    </location>
    <ligand>
        <name>Mg(2+)</name>
        <dbReference type="ChEBI" id="CHEBI:18420"/>
        <label>1</label>
    </ligand>
</feature>
<dbReference type="KEGG" id="bany:112051444"/>
<feature type="binding site" evidence="12">
    <location>
        <position position="228"/>
    </location>
    <ligand>
        <name>Mg(2+)</name>
        <dbReference type="ChEBI" id="CHEBI:18420"/>
        <label>1</label>
    </ligand>
</feature>
<evidence type="ECO:0000256" key="6">
    <source>
        <dbReference type="ARBA" id="ARBA00022490"/>
    </source>
</evidence>
<feature type="active site" description="Nucleophile" evidence="10">
    <location>
        <position position="17"/>
    </location>
</feature>
<dbReference type="InterPro" id="IPR043169">
    <property type="entry name" value="PMM_cap"/>
</dbReference>
<evidence type="ECO:0000256" key="3">
    <source>
        <dbReference type="ARBA" id="ARBA00009736"/>
    </source>
</evidence>
<comment type="subunit">
    <text evidence="4 13">Homodimer.</text>
</comment>
<dbReference type="NCBIfam" id="TIGR01484">
    <property type="entry name" value="HAD-SF-IIB"/>
    <property type="match status" value="1"/>
</dbReference>
<evidence type="ECO:0000256" key="8">
    <source>
        <dbReference type="ARBA" id="ARBA00022842"/>
    </source>
</evidence>
<comment type="function">
    <text evidence="13">Involved in the synthesis of the GDP-mannose and dolichol-phosphate-mannose required for a number of critical mannosyl transfer reactions.</text>
</comment>
<evidence type="ECO:0000313" key="15">
    <source>
        <dbReference type="RefSeq" id="XP_023945851.2"/>
    </source>
</evidence>
<dbReference type="SFLD" id="SFLDG01143">
    <property type="entry name" value="C2.B.3:_Phosphomannomutase_Lik"/>
    <property type="match status" value="1"/>
</dbReference>
<dbReference type="InterPro" id="IPR023214">
    <property type="entry name" value="HAD_sf"/>
</dbReference>
<reference evidence="15" key="1">
    <citation type="submission" date="2025-08" db="UniProtKB">
        <authorList>
            <consortium name="RefSeq"/>
        </authorList>
    </citation>
    <scope>IDENTIFICATION</scope>
</reference>
<feature type="binding site" evidence="11">
    <location>
        <position position="26"/>
    </location>
    <ligand>
        <name>alpha-D-mannose 1-phosphate</name>
        <dbReference type="ChEBI" id="CHEBI:58409"/>
    </ligand>
</feature>
<comment type="catalytic activity">
    <reaction evidence="13">
        <text>alpha-D-mannose 1-phosphate = D-mannose 6-phosphate</text>
        <dbReference type="Rhea" id="RHEA:11140"/>
        <dbReference type="ChEBI" id="CHEBI:58409"/>
        <dbReference type="ChEBI" id="CHEBI:58735"/>
        <dbReference type="EC" id="5.4.2.8"/>
    </reaction>
</comment>
<dbReference type="PANTHER" id="PTHR10466:SF0">
    <property type="entry name" value="PHOSPHOMANNOMUTASE"/>
    <property type="match status" value="1"/>
</dbReference>
<dbReference type="SUPFAM" id="SSF56784">
    <property type="entry name" value="HAD-like"/>
    <property type="match status" value="1"/>
</dbReference>
<evidence type="ECO:0000256" key="9">
    <source>
        <dbReference type="ARBA" id="ARBA00023235"/>
    </source>
</evidence>
<evidence type="ECO:0000256" key="1">
    <source>
        <dbReference type="ARBA" id="ARBA00004496"/>
    </source>
</evidence>
<evidence type="ECO:0000256" key="10">
    <source>
        <dbReference type="PIRSR" id="PIRSR605002-1"/>
    </source>
</evidence>
<name>A0A6J1NRI0_BICAN</name>
<feature type="binding site" evidence="12">
    <location>
        <position position="230"/>
    </location>
    <ligand>
        <name>Mg(2+)</name>
        <dbReference type="ChEBI" id="CHEBI:18420"/>
        <label>2</label>
    </ligand>
</feature>
<feature type="binding site" evidence="11">
    <location>
        <position position="148"/>
    </location>
    <ligand>
        <name>alpha-D-mannose 1-phosphate</name>
        <dbReference type="ChEBI" id="CHEBI:58409"/>
    </ligand>
</feature>
<comment type="cofactor">
    <cofactor evidence="12">
        <name>Mg(2+)</name>
        <dbReference type="ChEBI" id="CHEBI:18420"/>
    </cofactor>
</comment>
<dbReference type="GO" id="GO:0009298">
    <property type="term" value="P:GDP-mannose biosynthetic process"/>
    <property type="evidence" value="ECO:0007669"/>
    <property type="project" value="UniProtKB-UniPathway"/>
</dbReference>
<dbReference type="GeneID" id="112051444"/>
<feature type="active site" description="Nucleophile" evidence="10">
    <location>
        <position position="19"/>
    </location>
</feature>
<dbReference type="InterPro" id="IPR036412">
    <property type="entry name" value="HAD-like_sf"/>
</dbReference>
<evidence type="ECO:0000313" key="14">
    <source>
        <dbReference type="Proteomes" id="UP001652582"/>
    </source>
</evidence>
<dbReference type="GO" id="GO:0005829">
    <property type="term" value="C:cytosol"/>
    <property type="evidence" value="ECO:0007669"/>
    <property type="project" value="TreeGrafter"/>
</dbReference>
<evidence type="ECO:0000256" key="11">
    <source>
        <dbReference type="PIRSR" id="PIRSR605002-2"/>
    </source>
</evidence>
<dbReference type="Pfam" id="PF03332">
    <property type="entry name" value="PMM"/>
    <property type="match status" value="1"/>
</dbReference>
<dbReference type="SFLD" id="SFLDF00445">
    <property type="entry name" value="alpha-phosphomannomutase"/>
    <property type="match status" value="1"/>
</dbReference>
<dbReference type="AlphaFoldDB" id="A0A6J1NRI0"/>
<dbReference type="GO" id="GO:0006013">
    <property type="term" value="P:mannose metabolic process"/>
    <property type="evidence" value="ECO:0007669"/>
    <property type="project" value="TreeGrafter"/>
</dbReference>